<dbReference type="EMBL" id="PQFF01000038">
    <property type="protein sequence ID" value="RHZ87090.1"/>
    <property type="molecule type" value="Genomic_DNA"/>
</dbReference>
<organism evidence="1 2">
    <name type="scientific">Diversispora epigaea</name>
    <dbReference type="NCBI Taxonomy" id="1348612"/>
    <lineage>
        <taxon>Eukaryota</taxon>
        <taxon>Fungi</taxon>
        <taxon>Fungi incertae sedis</taxon>
        <taxon>Mucoromycota</taxon>
        <taxon>Glomeromycotina</taxon>
        <taxon>Glomeromycetes</taxon>
        <taxon>Diversisporales</taxon>
        <taxon>Diversisporaceae</taxon>
        <taxon>Diversispora</taxon>
    </lineage>
</organism>
<reference evidence="1 2" key="1">
    <citation type="submission" date="2018-08" db="EMBL/GenBank/DDBJ databases">
        <title>Genome and evolution of the arbuscular mycorrhizal fungus Diversispora epigaea (formerly Glomus versiforme) and its bacterial endosymbionts.</title>
        <authorList>
            <person name="Sun X."/>
            <person name="Fei Z."/>
            <person name="Harrison M."/>
        </authorList>
    </citation>
    <scope>NUCLEOTIDE SEQUENCE [LARGE SCALE GENOMIC DNA]</scope>
    <source>
        <strain evidence="1 2">IT104</strain>
    </source>
</reference>
<sequence>MYKMYTQEPEYNKETITSGELLKLAKHLRKPKIYNPKTNRTIAIDRPTYNKLIRDGYVHWEEEGLLIPPSPFENYISGASTRIGRLPTSGYINHDPFNF</sequence>
<dbReference type="OrthoDB" id="2353976at2759"/>
<protein>
    <submittedName>
        <fullName evidence="1">Uncharacterized protein</fullName>
    </submittedName>
</protein>
<evidence type="ECO:0000313" key="1">
    <source>
        <dbReference type="EMBL" id="RHZ87090.1"/>
    </source>
</evidence>
<gene>
    <name evidence="1" type="ORF">Glove_40g142</name>
</gene>
<comment type="caution">
    <text evidence="1">The sequence shown here is derived from an EMBL/GenBank/DDBJ whole genome shotgun (WGS) entry which is preliminary data.</text>
</comment>
<evidence type="ECO:0000313" key="2">
    <source>
        <dbReference type="Proteomes" id="UP000266861"/>
    </source>
</evidence>
<keyword evidence="2" id="KW-1185">Reference proteome</keyword>
<dbReference type="Proteomes" id="UP000266861">
    <property type="component" value="Unassembled WGS sequence"/>
</dbReference>
<proteinExistence type="predicted"/>
<name>A0A397JRH8_9GLOM</name>
<accession>A0A397JRH8</accession>
<dbReference type="AlphaFoldDB" id="A0A397JRH8"/>